<dbReference type="EMBL" id="JN093097">
    <property type="protein sequence ID" value="AET25172.1"/>
    <property type="molecule type" value="Genomic_DNA"/>
</dbReference>
<dbReference type="NCBIfam" id="TIGR04541">
    <property type="entry name" value="thiaminase_BcmE"/>
    <property type="match status" value="1"/>
</dbReference>
<dbReference type="Pfam" id="PF22141">
    <property type="entry name" value="Thiaminase-1_dom"/>
    <property type="match status" value="1"/>
</dbReference>
<evidence type="ECO:0000313" key="2">
    <source>
        <dbReference type="EMBL" id="AET25172.1"/>
    </source>
</evidence>
<geneLocation type="plasmid" evidence="2">
    <name>pFiD188</name>
</geneLocation>
<proteinExistence type="predicted"/>
<dbReference type="AlphaFoldDB" id="G8JYQ1"/>
<keyword evidence="2" id="KW-0614">Plasmid</keyword>
<dbReference type="Gene3D" id="3.40.190.10">
    <property type="entry name" value="Periplasmic binding protein-like II"/>
    <property type="match status" value="2"/>
</dbReference>
<organism evidence="2">
    <name type="scientific">Rhodococcoides fascians D188</name>
    <dbReference type="NCBI Taxonomy" id="1051973"/>
    <lineage>
        <taxon>Bacteria</taxon>
        <taxon>Bacillati</taxon>
        <taxon>Actinomycetota</taxon>
        <taxon>Actinomycetes</taxon>
        <taxon>Mycobacteriales</taxon>
        <taxon>Nocardiaceae</taxon>
        <taxon>Rhodococcoides</taxon>
    </lineage>
</organism>
<dbReference type="InterPro" id="IPR030901">
    <property type="entry name" value="Thiaminase_BcmE"/>
</dbReference>
<reference evidence="2" key="1">
    <citation type="journal article" date="2009" name="Proc. Natl. Acad. Sci. U.S.A.">
        <title>Identification of Rhodococcus fascians cytokinins and their modus operandi to reshape the plant.</title>
        <authorList>
            <person name="Pertry I."/>
            <person name="Vaclavikova K."/>
            <person name="Depuydt S."/>
            <person name="Galuszka P."/>
            <person name="Spichal L."/>
            <person name="Temmerman W."/>
            <person name="Stes E."/>
            <person name="Schmulling T."/>
            <person name="Kakimoto T."/>
            <person name="Van Montagu M.C."/>
            <person name="Strnad M."/>
            <person name="Holsters M."/>
            <person name="Tarkowski P."/>
            <person name="Vereecke D."/>
        </authorList>
    </citation>
    <scope>NUCLEOTIDE SEQUENCE</scope>
    <source>
        <strain evidence="2">D188</strain>
        <plasmid evidence="2">pFiD188</plasmid>
    </source>
</reference>
<dbReference type="SUPFAM" id="SSF53850">
    <property type="entry name" value="Periplasmic binding protein-like II"/>
    <property type="match status" value="1"/>
</dbReference>
<reference evidence="2" key="5">
    <citation type="journal article" date="2012" name="Mol. Plant Microbe Interact.">
        <title>pFiD188, the linear virulence plasmid of Rhodococcus fascians D188.</title>
        <authorList>
            <person name="Francis I."/>
            <person name="De Keyser A."/>
            <person name="De Backer P."/>
            <person name="Simon-Mateo C."/>
            <person name="Kalkus J."/>
            <person name="Pertry I."/>
            <person name="Ardiles-Diaz W."/>
            <person name="De Rycke R."/>
            <person name="Vandeputte O.M."/>
            <person name="El Jaziri M."/>
            <person name="Holsters M."/>
            <person name="Vereecke D."/>
        </authorList>
    </citation>
    <scope>NUCLEOTIDE SEQUENCE</scope>
    <source>
        <strain evidence="2">D188</strain>
        <plasmid evidence="2">pFiD188</plasmid>
    </source>
</reference>
<dbReference type="InterPro" id="IPR054393">
    <property type="entry name" value="Thiaminase-1_dom"/>
</dbReference>
<name>G8JYQ1_RHOFA</name>
<evidence type="ECO:0000259" key="1">
    <source>
        <dbReference type="Pfam" id="PF22141"/>
    </source>
</evidence>
<reference evidence="2" key="2">
    <citation type="journal article" date="2010" name="Mol. Plant Microbe Interact.">
        <title>Rhodococcus fascians impacts plant development through the dynamic fas-mediated production of a cytokinin mix.</title>
        <authorList>
            <person name="Pertry I."/>
            <person name="Vaclavikova K."/>
            <person name="Gemrotova M."/>
            <person name="Spichal L."/>
            <person name="Galuszka P."/>
            <person name="Depuydt S."/>
            <person name="Temmerman W."/>
            <person name="Stes E."/>
            <person name="De Keyser A."/>
            <person name="Riefler M."/>
            <person name="Biondi S."/>
            <person name="Novak O."/>
            <person name="Schmulling T."/>
            <person name="Strnad M."/>
            <person name="Tarkowski P."/>
            <person name="Holsters M."/>
            <person name="Vereecke D."/>
        </authorList>
    </citation>
    <scope>NUCLEOTIDE SEQUENCE</scope>
    <source>
        <strain evidence="2">D188</strain>
        <plasmid evidence="2">pFiD188</plasmid>
    </source>
</reference>
<protein>
    <submittedName>
        <fullName evidence="2">Putative thiaminase I / thiamine pyridinylase</fullName>
    </submittedName>
</protein>
<accession>G8JYQ1</accession>
<reference evidence="2" key="4">
    <citation type="submission" date="2011-06" db="EMBL/GenBank/DDBJ databases">
        <authorList>
            <person name="Vereecke D.M."/>
        </authorList>
    </citation>
    <scope>NUCLEOTIDE SEQUENCE</scope>
    <source>
        <strain evidence="2">D188</strain>
        <plasmid evidence="2">pFiD188</plasmid>
    </source>
</reference>
<sequence length="439" mass="48137">MRQSPFPCRQCDDGKCAVTSTEFGRSLNKDSGPTNQPPPASDASTLNVALYPYTPEPKWFESTIRAAWHSVQPDVALNFVYTYDCYKGDPPSTVDVFAYDCIFADHMRQFCVEFDIDGTADFYPWSLASLKTESSEYQGIPYLGCMQILIRRLTDAALGAPGMTVEELHKILGDGDPKAVWPAQGQGMLLDFTGGTTVACMYEQAVMEESGQFPLTPALPPCPGLDQQGLADMQVLRNIAGYAQATYPDSGYDRITKWNQRIGRAFVGLTEIFHFIDNVDASTYSVMPLSSEPIEKVGIPLYTDALSVNVAIAQEKRATAIQLVKLIASTNVMLECMSPTGKKPQYLVPTRQSLMNQLLARQPNSAVYNIMRNIISNDMAHPFRLGADSRTWLDSTKGCIKTEILGPPPAGVAEHVGEDSAVFNDPAYASTPAGLLRRP</sequence>
<reference evidence="2" key="3">
    <citation type="journal article" date="2011" name="Annu. Rev. Phytopathol.">
        <title>A successful bacterial coup d'etat: how Rhodococcus fascians redirects plant development.</title>
        <authorList>
            <person name="Stes E."/>
            <person name="Vandeputte O.M."/>
            <person name="El Jaziri M."/>
            <person name="Holsters M."/>
            <person name="Vereecke D."/>
        </authorList>
    </citation>
    <scope>NUCLEOTIDE SEQUENCE</scope>
    <source>
        <strain evidence="2">D188</strain>
        <plasmid evidence="2">pFiD188</plasmid>
    </source>
</reference>
<feature type="domain" description="Thiaminase-1 insert" evidence="1">
    <location>
        <begin position="149"/>
        <end position="290"/>
    </location>
</feature>
<gene>
    <name evidence="2" type="ORF">pFi_036</name>
</gene>